<dbReference type="InterPro" id="IPR000477">
    <property type="entry name" value="RT_dom"/>
</dbReference>
<dbReference type="KEGG" id="soy:115888936"/>
<keyword evidence="2" id="KW-1185">Reference proteome</keyword>
<dbReference type="Pfam" id="PF00078">
    <property type="entry name" value="RVT_1"/>
    <property type="match status" value="1"/>
</dbReference>
<reference evidence="3" key="1">
    <citation type="submission" date="2025-08" db="UniProtKB">
        <authorList>
            <consortium name="RefSeq"/>
        </authorList>
    </citation>
    <scope>IDENTIFICATION</scope>
    <source>
        <tissue evidence="3">Gonads</tissue>
    </source>
</reference>
<dbReference type="GeneID" id="115888936"/>
<dbReference type="RefSeq" id="XP_030764686.1">
    <property type="nucleotide sequence ID" value="XM_030908826.1"/>
</dbReference>
<organism evidence="2 3">
    <name type="scientific">Sitophilus oryzae</name>
    <name type="common">Rice weevil</name>
    <name type="synonym">Curculio oryzae</name>
    <dbReference type="NCBI Taxonomy" id="7048"/>
    <lineage>
        <taxon>Eukaryota</taxon>
        <taxon>Metazoa</taxon>
        <taxon>Ecdysozoa</taxon>
        <taxon>Arthropoda</taxon>
        <taxon>Hexapoda</taxon>
        <taxon>Insecta</taxon>
        <taxon>Pterygota</taxon>
        <taxon>Neoptera</taxon>
        <taxon>Endopterygota</taxon>
        <taxon>Coleoptera</taxon>
        <taxon>Polyphaga</taxon>
        <taxon>Cucujiformia</taxon>
        <taxon>Curculionidae</taxon>
        <taxon>Dryophthorinae</taxon>
        <taxon>Sitophilus</taxon>
    </lineage>
</organism>
<name>A0A6J2YN37_SITOR</name>
<sequence length="419" mass="48903">MDKIEYRAVIKYLVLKGNTPAQIKHELDYVYGDSAPSFTTVKFWAAEFKRGRKSLGDDECSGRPKTATTDDNIAKVHQMQLLEKQISVKQEVHLAFVDLEKAYDTIPRQKLWKALERLDVDKDLLKIIKELYNNNVSLIKVGNRLSEPILTTKGLRQGCSLPLLFNAYVEVALEEWKRQCEPMGIPIGAQKLFTLNFADDQVVLAQDAFDLEYMMRRLYVQYEKWGLQVTQVNNFKYLGSIVTKQGIGEDEIKLRIQAGKRVVGCLNSLWWNQHLSLRAKKRLGQILVESVVCNGCEVWALTAEMKRRLTAVEMDYLRRSAGVSKMGRIINIEIRHRMNAPETIIDRVEIRGLKWFGHLLRMPEDRWPKRLFHWSPPQRRKRGRRSWNNTIRQAMASRELEELDAFDREVWQRRTGKQQ</sequence>
<evidence type="ECO:0000259" key="1">
    <source>
        <dbReference type="PROSITE" id="PS50878"/>
    </source>
</evidence>
<dbReference type="PANTHER" id="PTHR47027:SF20">
    <property type="entry name" value="REVERSE TRANSCRIPTASE-LIKE PROTEIN WITH RNA-DIRECTED DNA POLYMERASE DOMAIN"/>
    <property type="match status" value="1"/>
</dbReference>
<dbReference type="Proteomes" id="UP000504635">
    <property type="component" value="Unplaced"/>
</dbReference>
<dbReference type="GO" id="GO:0071897">
    <property type="term" value="P:DNA biosynthetic process"/>
    <property type="evidence" value="ECO:0007669"/>
    <property type="project" value="UniProtKB-ARBA"/>
</dbReference>
<protein>
    <submittedName>
        <fullName evidence="3">Uncharacterized protein LOC115888936</fullName>
    </submittedName>
</protein>
<dbReference type="PROSITE" id="PS50878">
    <property type="entry name" value="RT_POL"/>
    <property type="match status" value="1"/>
</dbReference>
<dbReference type="InterPro" id="IPR043502">
    <property type="entry name" value="DNA/RNA_pol_sf"/>
</dbReference>
<evidence type="ECO:0000313" key="2">
    <source>
        <dbReference type="Proteomes" id="UP000504635"/>
    </source>
</evidence>
<evidence type="ECO:0000313" key="3">
    <source>
        <dbReference type="RefSeq" id="XP_030764686.1"/>
    </source>
</evidence>
<dbReference type="Gene3D" id="1.10.10.1450">
    <property type="match status" value="1"/>
</dbReference>
<dbReference type="InParanoid" id="A0A6J2YN37"/>
<gene>
    <name evidence="3" type="primary">LOC115888936</name>
</gene>
<dbReference type="PANTHER" id="PTHR47027">
    <property type="entry name" value="REVERSE TRANSCRIPTASE DOMAIN-CONTAINING PROTEIN"/>
    <property type="match status" value="1"/>
</dbReference>
<dbReference type="AlphaFoldDB" id="A0A6J2YN37"/>
<dbReference type="InterPro" id="IPR041426">
    <property type="entry name" value="Mos1_HTH"/>
</dbReference>
<proteinExistence type="predicted"/>
<dbReference type="SUPFAM" id="SSF56672">
    <property type="entry name" value="DNA/RNA polymerases"/>
    <property type="match status" value="1"/>
</dbReference>
<dbReference type="Pfam" id="PF17906">
    <property type="entry name" value="HTH_48"/>
    <property type="match status" value="1"/>
</dbReference>
<feature type="domain" description="Reverse transcriptase" evidence="1">
    <location>
        <begin position="1"/>
        <end position="249"/>
    </location>
</feature>
<dbReference type="OrthoDB" id="6766655at2759"/>
<accession>A0A6J2YN37</accession>